<reference evidence="2 3" key="1">
    <citation type="submission" date="2018-07" db="EMBL/GenBank/DDBJ databases">
        <title>Sequencing the genomes of 1000 actinobacteria strains.</title>
        <authorList>
            <person name="Klenk H.-P."/>
        </authorList>
    </citation>
    <scope>NUCLEOTIDE SEQUENCE [LARGE SCALE GENOMIC DNA]</scope>
    <source>
        <strain evidence="2 3">DSM 14442</strain>
    </source>
</reference>
<proteinExistence type="predicted"/>
<comment type="caution">
    <text evidence="2">The sequence shown here is derived from an EMBL/GenBank/DDBJ whole genome shotgun (WGS) entry which is preliminary data.</text>
</comment>
<accession>A0A3D9LCA1</accession>
<feature type="region of interest" description="Disordered" evidence="1">
    <location>
        <begin position="89"/>
        <end position="112"/>
    </location>
</feature>
<dbReference type="AlphaFoldDB" id="A0A3D9LCA1"/>
<protein>
    <submittedName>
        <fullName evidence="2">Uncharacterized protein</fullName>
    </submittedName>
</protein>
<dbReference type="EMBL" id="QREH01000001">
    <property type="protein sequence ID" value="REE03988.1"/>
    <property type="molecule type" value="Genomic_DNA"/>
</dbReference>
<sequence>MGHEIRPETVHAALVRVAGDGQRLDTASRGAQDAGESLSGAFGTAEVAESAFTGFWADRTDTGKRIANILMHQASCVADAADAFLEADSTMHDQGQSSVDAITDVTPPDTED</sequence>
<dbReference type="OrthoDB" id="4966200at2"/>
<evidence type="ECO:0000313" key="3">
    <source>
        <dbReference type="Proteomes" id="UP000256727"/>
    </source>
</evidence>
<name>A0A3D9LCA1_9MICC</name>
<evidence type="ECO:0000313" key="2">
    <source>
        <dbReference type="EMBL" id="REE03988.1"/>
    </source>
</evidence>
<keyword evidence="3" id="KW-1185">Reference proteome</keyword>
<evidence type="ECO:0000256" key="1">
    <source>
        <dbReference type="SAM" id="MobiDB-lite"/>
    </source>
</evidence>
<gene>
    <name evidence="2" type="ORF">C8E99_1812</name>
</gene>
<dbReference type="RefSeq" id="WP_115932006.1">
    <property type="nucleotide sequence ID" value="NZ_QREH01000001.1"/>
</dbReference>
<organism evidence="2 3">
    <name type="scientific">Citricoccus muralis</name>
    <dbReference type="NCBI Taxonomy" id="169134"/>
    <lineage>
        <taxon>Bacteria</taxon>
        <taxon>Bacillati</taxon>
        <taxon>Actinomycetota</taxon>
        <taxon>Actinomycetes</taxon>
        <taxon>Micrococcales</taxon>
        <taxon>Micrococcaceae</taxon>
        <taxon>Citricoccus</taxon>
    </lineage>
</organism>
<dbReference type="Proteomes" id="UP000256727">
    <property type="component" value="Unassembled WGS sequence"/>
</dbReference>